<accession>A0A8H4PQ20</accession>
<dbReference type="PANTHER" id="PTHR30383:SF5">
    <property type="entry name" value="SGNH HYDROLASE-TYPE ESTERASE DOMAIN-CONTAINING PROTEIN"/>
    <property type="match status" value="1"/>
</dbReference>
<dbReference type="InterPro" id="IPR013830">
    <property type="entry name" value="SGNH_hydro"/>
</dbReference>
<feature type="region of interest" description="Disordered" evidence="1">
    <location>
        <begin position="273"/>
        <end position="297"/>
    </location>
</feature>
<dbReference type="InterPro" id="IPR051532">
    <property type="entry name" value="Ester_Hydrolysis_Enzymes"/>
</dbReference>
<dbReference type="EMBL" id="JAAVMX010000005">
    <property type="protein sequence ID" value="KAF4508360.1"/>
    <property type="molecule type" value="Genomic_DNA"/>
</dbReference>
<sequence>MRLCRLAGAASCLLGLTAAAVTQQVVRVRSPGAVNQTSAGVVLNPLPISRGSGEAIKPGTELRVLCAGDSITLGTLSDTDGGDGNGYRLQLENDLAADEVSFVGTVTARDGNMSDGYFAAWPGKTIKYMADHIGPSLRQRPNIILLHAGTNDMNPNHAVSTEGNDPVQAVERLGHLVDGMIELCPDAVILVAMIIDTCDPAQAPATREYQRLIPGAVQRRFDAGHRVLAANFTSFPTTELRDCVHPTNGGYRRFGDLWYDFITQIPRDWIQKSMGKPAKPKEPDSQPSSGESPSDAASNAARQVLVLALVVMTSLYM</sequence>
<comment type="caution">
    <text evidence="4">The sequence shown here is derived from an EMBL/GenBank/DDBJ whole genome shotgun (WGS) entry which is preliminary data.</text>
</comment>
<dbReference type="GO" id="GO:0004622">
    <property type="term" value="F:phosphatidylcholine lysophospholipase activity"/>
    <property type="evidence" value="ECO:0007669"/>
    <property type="project" value="TreeGrafter"/>
</dbReference>
<dbReference type="AlphaFoldDB" id="A0A8H4PQ20"/>
<dbReference type="Gene3D" id="3.40.50.1110">
    <property type="entry name" value="SGNH hydrolase"/>
    <property type="match status" value="1"/>
</dbReference>
<dbReference type="PANTHER" id="PTHR30383">
    <property type="entry name" value="THIOESTERASE 1/PROTEASE 1/LYSOPHOSPHOLIPASE L1"/>
    <property type="match status" value="1"/>
</dbReference>
<protein>
    <recommendedName>
        <fullName evidence="3">SGNH hydrolase-type esterase domain-containing protein</fullName>
    </recommendedName>
</protein>
<dbReference type="Proteomes" id="UP000557566">
    <property type="component" value="Unassembled WGS sequence"/>
</dbReference>
<organism evidence="4 5">
    <name type="scientific">Ophiocordyceps sinensis</name>
    <dbReference type="NCBI Taxonomy" id="72228"/>
    <lineage>
        <taxon>Eukaryota</taxon>
        <taxon>Fungi</taxon>
        <taxon>Dikarya</taxon>
        <taxon>Ascomycota</taxon>
        <taxon>Pezizomycotina</taxon>
        <taxon>Sordariomycetes</taxon>
        <taxon>Hypocreomycetidae</taxon>
        <taxon>Hypocreales</taxon>
        <taxon>Ophiocordycipitaceae</taxon>
        <taxon>Ophiocordyceps</taxon>
    </lineage>
</organism>
<evidence type="ECO:0000256" key="1">
    <source>
        <dbReference type="SAM" id="MobiDB-lite"/>
    </source>
</evidence>
<evidence type="ECO:0000259" key="3">
    <source>
        <dbReference type="Pfam" id="PF13472"/>
    </source>
</evidence>
<keyword evidence="5" id="KW-1185">Reference proteome</keyword>
<dbReference type="InterPro" id="IPR036514">
    <property type="entry name" value="SGNH_hydro_sf"/>
</dbReference>
<feature type="domain" description="SGNH hydrolase-type esterase" evidence="3">
    <location>
        <begin position="66"/>
        <end position="253"/>
    </location>
</feature>
<feature type="compositionally biased region" description="Polar residues" evidence="1">
    <location>
        <begin position="285"/>
        <end position="297"/>
    </location>
</feature>
<proteinExistence type="predicted"/>
<gene>
    <name evidence="4" type="ORF">G6O67_004750</name>
</gene>
<feature type="chain" id="PRO_5034825746" description="SGNH hydrolase-type esterase domain-containing protein" evidence="2">
    <location>
        <begin position="20"/>
        <end position="317"/>
    </location>
</feature>
<dbReference type="CDD" id="cd01833">
    <property type="entry name" value="XynB_like"/>
    <property type="match status" value="1"/>
</dbReference>
<dbReference type="OrthoDB" id="2119228at2759"/>
<name>A0A8H4PQ20_9HYPO</name>
<evidence type="ECO:0000313" key="5">
    <source>
        <dbReference type="Proteomes" id="UP000557566"/>
    </source>
</evidence>
<evidence type="ECO:0000256" key="2">
    <source>
        <dbReference type="SAM" id="SignalP"/>
    </source>
</evidence>
<keyword evidence="2" id="KW-0732">Signal</keyword>
<dbReference type="SUPFAM" id="SSF52266">
    <property type="entry name" value="SGNH hydrolase"/>
    <property type="match status" value="1"/>
</dbReference>
<evidence type="ECO:0000313" key="4">
    <source>
        <dbReference type="EMBL" id="KAF4508360.1"/>
    </source>
</evidence>
<feature type="signal peptide" evidence="2">
    <location>
        <begin position="1"/>
        <end position="19"/>
    </location>
</feature>
<reference evidence="4 5" key="1">
    <citation type="journal article" date="2020" name="Genome Biol. Evol.">
        <title>A new high-quality draft genome assembly of the Chinese cordyceps Ophiocordyceps sinensis.</title>
        <authorList>
            <person name="Shu R."/>
            <person name="Zhang J."/>
            <person name="Meng Q."/>
            <person name="Zhang H."/>
            <person name="Zhou G."/>
            <person name="Li M."/>
            <person name="Wu P."/>
            <person name="Zhao Y."/>
            <person name="Chen C."/>
            <person name="Qin Q."/>
        </authorList>
    </citation>
    <scope>NUCLEOTIDE SEQUENCE [LARGE SCALE GENOMIC DNA]</scope>
    <source>
        <strain evidence="4 5">IOZ07</strain>
    </source>
</reference>
<dbReference type="Pfam" id="PF13472">
    <property type="entry name" value="Lipase_GDSL_2"/>
    <property type="match status" value="1"/>
</dbReference>